<name>A0A3N4A598_9MICC</name>
<evidence type="ECO:0000256" key="10">
    <source>
        <dbReference type="ARBA" id="ARBA00022840"/>
    </source>
</evidence>
<dbReference type="Proteomes" id="UP000270616">
    <property type="component" value="Unassembled WGS sequence"/>
</dbReference>
<feature type="binding site" evidence="12 13">
    <location>
        <begin position="61"/>
        <end position="64"/>
    </location>
    <ligand>
        <name>substrate</name>
    </ligand>
</feature>
<dbReference type="FunFam" id="3.40.50.1260:FF:000003">
    <property type="entry name" value="Phosphoglycerate kinase"/>
    <property type="match status" value="1"/>
</dbReference>
<keyword evidence="12" id="KW-0963">Cytoplasm</keyword>
<evidence type="ECO:0000313" key="16">
    <source>
        <dbReference type="EMBL" id="ROZ63810.1"/>
    </source>
</evidence>
<keyword evidence="8 12" id="KW-0547">Nucleotide-binding</keyword>
<evidence type="ECO:0000256" key="2">
    <source>
        <dbReference type="ARBA" id="ARBA00004838"/>
    </source>
</evidence>
<evidence type="ECO:0000313" key="17">
    <source>
        <dbReference type="Proteomes" id="UP000270616"/>
    </source>
</evidence>
<dbReference type="GO" id="GO:0043531">
    <property type="term" value="F:ADP binding"/>
    <property type="evidence" value="ECO:0007669"/>
    <property type="project" value="TreeGrafter"/>
</dbReference>
<evidence type="ECO:0000256" key="7">
    <source>
        <dbReference type="ARBA" id="ARBA00022679"/>
    </source>
</evidence>
<dbReference type="GO" id="GO:0004618">
    <property type="term" value="F:phosphoglycerate kinase activity"/>
    <property type="evidence" value="ECO:0007669"/>
    <property type="project" value="UniProtKB-UniRule"/>
</dbReference>
<evidence type="ECO:0000256" key="5">
    <source>
        <dbReference type="ARBA" id="ARBA00013061"/>
    </source>
</evidence>
<evidence type="ECO:0000256" key="12">
    <source>
        <dbReference type="HAMAP-Rule" id="MF_00145"/>
    </source>
</evidence>
<dbReference type="PIRSF" id="PIRSF000724">
    <property type="entry name" value="Pgk"/>
    <property type="match status" value="1"/>
</dbReference>
<dbReference type="InterPro" id="IPR001576">
    <property type="entry name" value="Phosphoglycerate_kinase"/>
</dbReference>
<reference evidence="16 17" key="1">
    <citation type="submission" date="2018-10" db="EMBL/GenBank/DDBJ databases">
        <title>Kocuria sp. M5W7-7, whole genome shotgun sequence.</title>
        <authorList>
            <person name="Tuo L."/>
        </authorList>
    </citation>
    <scope>NUCLEOTIDE SEQUENCE [LARGE SCALE GENOMIC DNA]</scope>
    <source>
        <strain evidence="16 17">M5W7-7</strain>
    </source>
</reference>
<feature type="binding site" evidence="12">
    <location>
        <position position="120"/>
    </location>
    <ligand>
        <name>substrate</name>
    </ligand>
</feature>
<dbReference type="UniPathway" id="UPA00109">
    <property type="reaction ID" value="UER00185"/>
</dbReference>
<feature type="binding site" evidence="12 14">
    <location>
        <begin position="363"/>
        <end position="366"/>
    </location>
    <ligand>
        <name>ATP</name>
        <dbReference type="ChEBI" id="CHEBI:30616"/>
    </ligand>
</feature>
<accession>A0A3N4A598</accession>
<dbReference type="PROSITE" id="PS00111">
    <property type="entry name" value="PGLYCERATE_KINASE"/>
    <property type="match status" value="1"/>
</dbReference>
<dbReference type="FunFam" id="3.40.50.1260:FF:000006">
    <property type="entry name" value="Phosphoglycerate kinase"/>
    <property type="match status" value="1"/>
</dbReference>
<feature type="binding site" evidence="12 14">
    <location>
        <position position="337"/>
    </location>
    <ligand>
        <name>ATP</name>
        <dbReference type="ChEBI" id="CHEBI:30616"/>
    </ligand>
</feature>
<dbReference type="InterPro" id="IPR036043">
    <property type="entry name" value="Phosphoglycerate_kinase_sf"/>
</dbReference>
<keyword evidence="17" id="KW-1185">Reference proteome</keyword>
<dbReference type="OrthoDB" id="9808460at2"/>
<keyword evidence="9 12" id="KW-0418">Kinase</keyword>
<evidence type="ECO:0000256" key="14">
    <source>
        <dbReference type="PIRSR" id="PIRSR000724-2"/>
    </source>
</evidence>
<feature type="binding site" evidence="12 13">
    <location>
        <begin position="23"/>
        <end position="25"/>
    </location>
    <ligand>
        <name>substrate</name>
    </ligand>
</feature>
<gene>
    <name evidence="12" type="primary">pgk</name>
    <name evidence="16" type="ORF">EDL96_05580</name>
</gene>
<organism evidence="16 17">
    <name type="scientific">Kocuria soli</name>
    <dbReference type="NCBI Taxonomy" id="2485125"/>
    <lineage>
        <taxon>Bacteria</taxon>
        <taxon>Bacillati</taxon>
        <taxon>Actinomycetota</taxon>
        <taxon>Actinomycetes</taxon>
        <taxon>Micrococcales</taxon>
        <taxon>Micrococcaceae</taxon>
        <taxon>Kocuria</taxon>
    </lineage>
</organism>
<comment type="subcellular location">
    <subcellularLocation>
        <location evidence="12">Cytoplasm</location>
    </subcellularLocation>
</comment>
<comment type="pathway">
    <text evidence="2 12">Carbohydrate degradation; glycolysis; pyruvate from D-glyceraldehyde 3-phosphate: step 2/5.</text>
</comment>
<evidence type="ECO:0000256" key="13">
    <source>
        <dbReference type="PIRSR" id="PIRSR000724-1"/>
    </source>
</evidence>
<dbReference type="Pfam" id="PF00162">
    <property type="entry name" value="PGK"/>
    <property type="match status" value="1"/>
</dbReference>
<comment type="caution">
    <text evidence="16">The sequence shown here is derived from an EMBL/GenBank/DDBJ whole genome shotgun (WGS) entry which is preliminary data.</text>
</comment>
<dbReference type="GO" id="GO:0005829">
    <property type="term" value="C:cytosol"/>
    <property type="evidence" value="ECO:0007669"/>
    <property type="project" value="TreeGrafter"/>
</dbReference>
<feature type="binding site" evidence="12">
    <location>
        <position position="160"/>
    </location>
    <ligand>
        <name>substrate</name>
    </ligand>
</feature>
<evidence type="ECO:0000256" key="1">
    <source>
        <dbReference type="ARBA" id="ARBA00000642"/>
    </source>
</evidence>
<dbReference type="EMBL" id="RKMF01000005">
    <property type="protein sequence ID" value="ROZ63810.1"/>
    <property type="molecule type" value="Genomic_DNA"/>
</dbReference>
<dbReference type="RefSeq" id="WP_123824805.1">
    <property type="nucleotide sequence ID" value="NZ_RKMF01000005.1"/>
</dbReference>
<evidence type="ECO:0000256" key="4">
    <source>
        <dbReference type="ARBA" id="ARBA00011245"/>
    </source>
</evidence>
<protein>
    <recommendedName>
        <fullName evidence="6 12">Phosphoglycerate kinase</fullName>
        <ecNumber evidence="5 12">2.7.2.3</ecNumber>
    </recommendedName>
</protein>
<proteinExistence type="inferred from homology"/>
<feature type="binding site" evidence="13">
    <location>
        <position position="38"/>
    </location>
    <ligand>
        <name>(2R)-3-phosphoglycerate</name>
        <dbReference type="ChEBI" id="CHEBI:58272"/>
    </ligand>
</feature>
<keyword evidence="11 12" id="KW-0324">Glycolysis</keyword>
<evidence type="ECO:0000256" key="9">
    <source>
        <dbReference type="ARBA" id="ARBA00022777"/>
    </source>
</evidence>
<dbReference type="HAMAP" id="MF_00145">
    <property type="entry name" value="Phosphoglyc_kinase"/>
    <property type="match status" value="1"/>
</dbReference>
<comment type="similarity">
    <text evidence="3 12 15">Belongs to the phosphoglycerate kinase family.</text>
</comment>
<feature type="binding site" evidence="12 14">
    <location>
        <position position="306"/>
    </location>
    <ligand>
        <name>ATP</name>
        <dbReference type="ChEBI" id="CHEBI:30616"/>
    </ligand>
</feature>
<dbReference type="PANTHER" id="PTHR11406">
    <property type="entry name" value="PHOSPHOGLYCERATE KINASE"/>
    <property type="match status" value="1"/>
</dbReference>
<evidence type="ECO:0000256" key="6">
    <source>
        <dbReference type="ARBA" id="ARBA00016471"/>
    </source>
</evidence>
<dbReference type="GO" id="GO:0005524">
    <property type="term" value="F:ATP binding"/>
    <property type="evidence" value="ECO:0007669"/>
    <property type="project" value="UniProtKB-KW"/>
</dbReference>
<dbReference type="AlphaFoldDB" id="A0A3N4A598"/>
<evidence type="ECO:0000256" key="11">
    <source>
        <dbReference type="ARBA" id="ARBA00023152"/>
    </source>
</evidence>
<keyword evidence="10 12" id="KW-0067">ATP-binding</keyword>
<evidence type="ECO:0000256" key="3">
    <source>
        <dbReference type="ARBA" id="ARBA00008982"/>
    </source>
</evidence>
<dbReference type="PANTHER" id="PTHR11406:SF23">
    <property type="entry name" value="PHOSPHOGLYCERATE KINASE 1, CHLOROPLASTIC-RELATED"/>
    <property type="match status" value="1"/>
</dbReference>
<comment type="catalytic activity">
    <reaction evidence="1 12 15">
        <text>(2R)-3-phosphoglycerate + ATP = (2R)-3-phospho-glyceroyl phosphate + ADP</text>
        <dbReference type="Rhea" id="RHEA:14801"/>
        <dbReference type="ChEBI" id="CHEBI:30616"/>
        <dbReference type="ChEBI" id="CHEBI:57604"/>
        <dbReference type="ChEBI" id="CHEBI:58272"/>
        <dbReference type="ChEBI" id="CHEBI:456216"/>
        <dbReference type="EC" id="2.7.2.3"/>
    </reaction>
</comment>
<evidence type="ECO:0000256" key="8">
    <source>
        <dbReference type="ARBA" id="ARBA00022741"/>
    </source>
</evidence>
<feature type="binding site" evidence="12 14">
    <location>
        <position position="210"/>
    </location>
    <ligand>
        <name>ATP</name>
        <dbReference type="ChEBI" id="CHEBI:30616"/>
    </ligand>
</feature>
<sequence>MAKSLDDLLNEGVAGRTVLVRSDLNVPLDGSTVTDDGRVRASLPVIQKLSDAGARVIVTAHLGRPKGEPNPKYSIAPAAAKLAELSDLDVVTATDVTGPDAQAKAAALTDGQVLVVENVRFDARETSKVEEERTELAKELAALTGSNGAFVGDAFGAVHRKHASVYDVAKILPAYLGDLVKTEVDVLTKVISNPERPFIVVMGGSKVSDKLAVIENLIGKADKLLIGGGMVFTFLKAQGYSIGGSLVEDDQVETVKGYLEKAPAEGTEIVLPTDVVYAAEFKADAKNEVRPVEDIEGGELGASGMGLDIGPDSAKSFAEEISAAKTIFWNGPVGVFEMEAFAGGTKAVAEALANGSGMSVIGGGDSAAAVRTLGFSDDQFGHISTGGGASLEFIEGKDLPGVSVIG</sequence>
<dbReference type="SUPFAM" id="SSF53748">
    <property type="entry name" value="Phosphoglycerate kinase"/>
    <property type="match status" value="1"/>
</dbReference>
<dbReference type="InterPro" id="IPR015911">
    <property type="entry name" value="Phosphoglycerate_kinase_CS"/>
</dbReference>
<dbReference type="PRINTS" id="PR00477">
    <property type="entry name" value="PHGLYCKINASE"/>
</dbReference>
<keyword evidence="7 12" id="KW-0808">Transferase</keyword>
<comment type="subunit">
    <text evidence="4 12">Monomer.</text>
</comment>
<dbReference type="InterPro" id="IPR015824">
    <property type="entry name" value="Phosphoglycerate_kinase_N"/>
</dbReference>
<dbReference type="Gene3D" id="3.40.50.1260">
    <property type="entry name" value="Phosphoglycerate kinase, N-terminal domain"/>
    <property type="match status" value="2"/>
</dbReference>
<feature type="binding site" evidence="13">
    <location>
        <position position="120"/>
    </location>
    <ligand>
        <name>(2R)-3-phosphoglycerate</name>
        <dbReference type="ChEBI" id="CHEBI:58272"/>
    </ligand>
</feature>
<dbReference type="GO" id="GO:0006096">
    <property type="term" value="P:glycolytic process"/>
    <property type="evidence" value="ECO:0007669"/>
    <property type="project" value="UniProtKB-UniRule"/>
</dbReference>
<evidence type="ECO:0000256" key="15">
    <source>
        <dbReference type="RuleBase" id="RU000532"/>
    </source>
</evidence>
<feature type="binding site" evidence="13">
    <location>
        <position position="160"/>
    </location>
    <ligand>
        <name>(2R)-3-phosphoglycerate</name>
        <dbReference type="ChEBI" id="CHEBI:58272"/>
    </ligand>
</feature>
<dbReference type="EC" id="2.7.2.3" evidence="5 12"/>
<feature type="binding site" evidence="12">
    <location>
        <position position="38"/>
    </location>
    <ligand>
        <name>substrate</name>
    </ligand>
</feature>
<dbReference type="GO" id="GO:0006094">
    <property type="term" value="P:gluconeogenesis"/>
    <property type="evidence" value="ECO:0007669"/>
    <property type="project" value="TreeGrafter"/>
</dbReference>